<organism evidence="6 7">
    <name type="scientific">Candidatus Staskawiczbacteria bacterium RIFOXYB1_FULL_37_44</name>
    <dbReference type="NCBI Taxonomy" id="1802223"/>
    <lineage>
        <taxon>Bacteria</taxon>
        <taxon>Candidatus Staskawicziibacteriota</taxon>
    </lineage>
</organism>
<dbReference type="PANTHER" id="PTHR47683">
    <property type="entry name" value="PSEUDOURIDINE SYNTHASE FAMILY PROTEIN-RELATED"/>
    <property type="match status" value="1"/>
</dbReference>
<dbReference type="SUPFAM" id="SSF55174">
    <property type="entry name" value="Alpha-L RNA-binding motif"/>
    <property type="match status" value="1"/>
</dbReference>
<dbReference type="InterPro" id="IPR018496">
    <property type="entry name" value="PsdUridine_synth_RsuA/RluB_CS"/>
</dbReference>
<accession>A0A1G2IU97</accession>
<gene>
    <name evidence="6" type="ORF">A2358_02120</name>
</gene>
<dbReference type="Pfam" id="PF01479">
    <property type="entry name" value="S4"/>
    <property type="match status" value="1"/>
</dbReference>
<dbReference type="SMART" id="SM00363">
    <property type="entry name" value="S4"/>
    <property type="match status" value="1"/>
</dbReference>
<name>A0A1G2IU97_9BACT</name>
<dbReference type="PROSITE" id="PS50889">
    <property type="entry name" value="S4"/>
    <property type="match status" value="1"/>
</dbReference>
<protein>
    <recommendedName>
        <fullName evidence="4">Pseudouridine synthase</fullName>
        <ecNumber evidence="4">5.4.99.-</ecNumber>
    </recommendedName>
</protein>
<dbReference type="GO" id="GO:0120159">
    <property type="term" value="F:rRNA pseudouridine synthase activity"/>
    <property type="evidence" value="ECO:0007669"/>
    <property type="project" value="UniProtKB-ARBA"/>
</dbReference>
<dbReference type="InterPro" id="IPR006145">
    <property type="entry name" value="PsdUridine_synth_RsuA/RluA"/>
</dbReference>
<dbReference type="Gene3D" id="3.10.290.10">
    <property type="entry name" value="RNA-binding S4 domain"/>
    <property type="match status" value="1"/>
</dbReference>
<dbReference type="EMBL" id="MHPJ01000026">
    <property type="protein sequence ID" value="OGZ78127.1"/>
    <property type="molecule type" value="Genomic_DNA"/>
</dbReference>
<evidence type="ECO:0000256" key="3">
    <source>
        <dbReference type="PROSITE-ProRule" id="PRU00182"/>
    </source>
</evidence>
<sequence length="234" mass="27124">MEEIKYPVRINKYLALQKICARREADELILQKKVKINDRVAVLGDKVLENDKVVVEKLNKKLVYLAFNKPKGIITHSPQNEEKEIKDILNFADKIFPVGRLDKNSSGLIILTNDGRATDRLLNPEHNHEKEYIIKVNKNIDNLFLKKMAEGVILDDRYKTKKCIITKISSERFSIILTEGKKHQIRRMCDALGFGVVNLERRRIMNIKLGNLLPGDYREIKGYELSELLKNLEL</sequence>
<evidence type="ECO:0000256" key="1">
    <source>
        <dbReference type="ARBA" id="ARBA00008348"/>
    </source>
</evidence>
<comment type="similarity">
    <text evidence="1 4">Belongs to the pseudouridine synthase RsuA family.</text>
</comment>
<dbReference type="PROSITE" id="PS01149">
    <property type="entry name" value="PSI_RSU"/>
    <property type="match status" value="1"/>
</dbReference>
<dbReference type="InterPro" id="IPR042092">
    <property type="entry name" value="PsdUridine_s_RsuA/RluB/E/F_cat"/>
</dbReference>
<reference evidence="6 7" key="1">
    <citation type="journal article" date="2016" name="Nat. Commun.">
        <title>Thousands of microbial genomes shed light on interconnected biogeochemical processes in an aquifer system.</title>
        <authorList>
            <person name="Anantharaman K."/>
            <person name="Brown C.T."/>
            <person name="Hug L.A."/>
            <person name="Sharon I."/>
            <person name="Castelle C.J."/>
            <person name="Probst A.J."/>
            <person name="Thomas B.C."/>
            <person name="Singh A."/>
            <person name="Wilkins M.J."/>
            <person name="Karaoz U."/>
            <person name="Brodie E.L."/>
            <person name="Williams K.H."/>
            <person name="Hubbard S.S."/>
            <person name="Banfield J.F."/>
        </authorList>
    </citation>
    <scope>NUCLEOTIDE SEQUENCE [LARGE SCALE GENOMIC DNA]</scope>
</reference>
<dbReference type="SUPFAM" id="SSF55120">
    <property type="entry name" value="Pseudouridine synthase"/>
    <property type="match status" value="1"/>
</dbReference>
<keyword evidence="3" id="KW-0694">RNA-binding</keyword>
<dbReference type="Pfam" id="PF00849">
    <property type="entry name" value="PseudoU_synth_2"/>
    <property type="match status" value="1"/>
</dbReference>
<dbReference type="InterPro" id="IPR020094">
    <property type="entry name" value="TruA/RsuA/RluB/E/F_N"/>
</dbReference>
<evidence type="ECO:0000313" key="6">
    <source>
        <dbReference type="EMBL" id="OGZ78127.1"/>
    </source>
</evidence>
<dbReference type="InterPro" id="IPR020103">
    <property type="entry name" value="PsdUridine_synth_cat_dom_sf"/>
</dbReference>
<dbReference type="EC" id="5.4.99.-" evidence="4"/>
<dbReference type="GO" id="GO:0003723">
    <property type="term" value="F:RNA binding"/>
    <property type="evidence" value="ECO:0007669"/>
    <property type="project" value="UniProtKB-KW"/>
</dbReference>
<feature type="domain" description="RNA-binding S4" evidence="5">
    <location>
        <begin position="8"/>
        <end position="71"/>
    </location>
</feature>
<dbReference type="PANTHER" id="PTHR47683:SF2">
    <property type="entry name" value="RNA-BINDING S4 DOMAIN-CONTAINING PROTEIN"/>
    <property type="match status" value="1"/>
</dbReference>
<dbReference type="Gene3D" id="3.30.70.580">
    <property type="entry name" value="Pseudouridine synthase I, catalytic domain, N-terminal subdomain"/>
    <property type="match status" value="1"/>
</dbReference>
<dbReference type="GO" id="GO:0000455">
    <property type="term" value="P:enzyme-directed rRNA pseudouridine synthesis"/>
    <property type="evidence" value="ECO:0007669"/>
    <property type="project" value="UniProtKB-ARBA"/>
</dbReference>
<evidence type="ECO:0000313" key="7">
    <source>
        <dbReference type="Proteomes" id="UP000178650"/>
    </source>
</evidence>
<keyword evidence="2 4" id="KW-0413">Isomerase</keyword>
<dbReference type="InterPro" id="IPR036986">
    <property type="entry name" value="S4_RNA-bd_sf"/>
</dbReference>
<dbReference type="Proteomes" id="UP000178650">
    <property type="component" value="Unassembled WGS sequence"/>
</dbReference>
<dbReference type="InterPro" id="IPR000748">
    <property type="entry name" value="PsdUridine_synth_RsuA/RluB/E/F"/>
</dbReference>
<dbReference type="STRING" id="1802223.A2358_02120"/>
<evidence type="ECO:0000256" key="2">
    <source>
        <dbReference type="ARBA" id="ARBA00023235"/>
    </source>
</evidence>
<evidence type="ECO:0000259" key="5">
    <source>
        <dbReference type="SMART" id="SM00363"/>
    </source>
</evidence>
<dbReference type="NCBIfam" id="TIGR00093">
    <property type="entry name" value="pseudouridine synthase"/>
    <property type="match status" value="1"/>
</dbReference>
<proteinExistence type="inferred from homology"/>
<dbReference type="Gene3D" id="3.30.70.1560">
    <property type="entry name" value="Alpha-L RNA-binding motif"/>
    <property type="match status" value="1"/>
</dbReference>
<dbReference type="InterPro" id="IPR050343">
    <property type="entry name" value="RsuA_PseudoU_synthase"/>
</dbReference>
<dbReference type="InterPro" id="IPR002942">
    <property type="entry name" value="S4_RNA-bd"/>
</dbReference>
<evidence type="ECO:0000256" key="4">
    <source>
        <dbReference type="RuleBase" id="RU003887"/>
    </source>
</evidence>
<comment type="caution">
    <text evidence="6">The sequence shown here is derived from an EMBL/GenBank/DDBJ whole genome shotgun (WGS) entry which is preliminary data.</text>
</comment>
<dbReference type="AlphaFoldDB" id="A0A1G2IU97"/>
<dbReference type="CDD" id="cd00165">
    <property type="entry name" value="S4"/>
    <property type="match status" value="1"/>
</dbReference>